<dbReference type="EMBL" id="JALPRY010000014">
    <property type="protein sequence ID" value="MCK8780906.1"/>
    <property type="molecule type" value="Genomic_DNA"/>
</dbReference>
<feature type="domain" description="Glycosyl transferase family 1" evidence="1">
    <location>
        <begin position="223"/>
        <end position="339"/>
    </location>
</feature>
<protein>
    <submittedName>
        <fullName evidence="3">Glycosyltransferase family 4 protein</fullName>
    </submittedName>
</protein>
<evidence type="ECO:0000313" key="3">
    <source>
        <dbReference type="EMBL" id="MCK8780906.1"/>
    </source>
</evidence>
<evidence type="ECO:0000259" key="1">
    <source>
        <dbReference type="Pfam" id="PF00534"/>
    </source>
</evidence>
<dbReference type="InterPro" id="IPR028098">
    <property type="entry name" value="Glyco_trans_4-like_N"/>
</dbReference>
<dbReference type="Gene3D" id="3.40.50.2000">
    <property type="entry name" value="Glycogen Phosphorylase B"/>
    <property type="match status" value="2"/>
</dbReference>
<dbReference type="SUPFAM" id="SSF53756">
    <property type="entry name" value="UDP-Glycosyltransferase/glycogen phosphorylase"/>
    <property type="match status" value="1"/>
</dbReference>
<accession>A0ABT0ISP8</accession>
<comment type="caution">
    <text evidence="3">The sequence shown here is derived from an EMBL/GenBank/DDBJ whole genome shotgun (WGS) entry which is preliminary data.</text>
</comment>
<sequence>MTAGPRGAELRRILMTVDAVGGVWRYALDLADGLRQHGIETVFAVFGPAPSAAKVREAEAIGKLVSCDAPLDWMVEDEAALKDVPKIIADLAVSEGVDLIHLNLPSQAADLAVTVPAVVVSHSCAATWFKAVRGTGVPEPWQWQLALNARGLERADAVLAPSQSYAALMREVYRPVTGLQVVPNASKVPMADGPKQELVFAAARWWDDGKNGAVLDKAAADIRWPVVMVGSNSGPNRQYLPLENVQHHGELAHGEAMKLMAGAAIVVSPSVYEPFGLAALEAARAGAALVLADIPTYRELWGDTAVFFDPRDPKALAEAVNRLADDPSLRRELGERAQSRSLDFTSEAQALAVAQIYRQLLPATQSLTAAE</sequence>
<proteinExistence type="predicted"/>
<dbReference type="Pfam" id="PF00534">
    <property type="entry name" value="Glycos_transf_1"/>
    <property type="match status" value="1"/>
</dbReference>
<evidence type="ECO:0000259" key="2">
    <source>
        <dbReference type="Pfam" id="PF13439"/>
    </source>
</evidence>
<dbReference type="PANTHER" id="PTHR46401:SF8">
    <property type="entry name" value="BLL6006 PROTEIN"/>
    <property type="match status" value="1"/>
</dbReference>
<dbReference type="Proteomes" id="UP001202827">
    <property type="component" value="Unassembled WGS sequence"/>
</dbReference>
<evidence type="ECO:0000313" key="4">
    <source>
        <dbReference type="Proteomes" id="UP001202827"/>
    </source>
</evidence>
<name>A0ABT0ISP8_9HYPH</name>
<dbReference type="Pfam" id="PF13439">
    <property type="entry name" value="Glyco_transf_4"/>
    <property type="match status" value="1"/>
</dbReference>
<dbReference type="CDD" id="cd03801">
    <property type="entry name" value="GT4_PimA-like"/>
    <property type="match status" value="1"/>
</dbReference>
<reference evidence="3 4" key="1">
    <citation type="submission" date="2022-04" db="EMBL/GenBank/DDBJ databases">
        <title>Rhizobium coralii sp. nov., isolated from coral Turbinaria peltata.</title>
        <authorList>
            <person name="Sun H."/>
        </authorList>
    </citation>
    <scope>NUCLEOTIDE SEQUENCE [LARGE SCALE GENOMIC DNA]</scope>
    <source>
        <strain evidence="3 4">NTR19</strain>
    </source>
</reference>
<keyword evidence="4" id="KW-1185">Reference proteome</keyword>
<feature type="domain" description="Glycosyltransferase subfamily 4-like N-terminal" evidence="2">
    <location>
        <begin position="20"/>
        <end position="184"/>
    </location>
</feature>
<dbReference type="InterPro" id="IPR001296">
    <property type="entry name" value="Glyco_trans_1"/>
</dbReference>
<dbReference type="PANTHER" id="PTHR46401">
    <property type="entry name" value="GLYCOSYLTRANSFERASE WBBK-RELATED"/>
    <property type="match status" value="1"/>
</dbReference>
<gene>
    <name evidence="3" type="ORF">M0654_13015</name>
</gene>
<organism evidence="3 4">
    <name type="scientific">Neorhizobium turbinariae</name>
    <dbReference type="NCBI Taxonomy" id="2937795"/>
    <lineage>
        <taxon>Bacteria</taxon>
        <taxon>Pseudomonadati</taxon>
        <taxon>Pseudomonadota</taxon>
        <taxon>Alphaproteobacteria</taxon>
        <taxon>Hyphomicrobiales</taxon>
        <taxon>Rhizobiaceae</taxon>
        <taxon>Rhizobium/Agrobacterium group</taxon>
        <taxon>Neorhizobium</taxon>
    </lineage>
</organism>
<dbReference type="RefSeq" id="WP_248683482.1">
    <property type="nucleotide sequence ID" value="NZ_JALPRY010000014.1"/>
</dbReference>